<evidence type="ECO:0000256" key="5">
    <source>
        <dbReference type="ARBA" id="ARBA00023043"/>
    </source>
</evidence>
<comment type="subcellular location">
    <subcellularLocation>
        <location evidence="2">Endomembrane system</location>
    </subcellularLocation>
    <subcellularLocation>
        <location evidence="1">Endoplasmic reticulum</location>
    </subcellularLocation>
</comment>
<feature type="domain" description="Ankyrin repeat" evidence="7">
    <location>
        <begin position="174"/>
        <end position="440"/>
    </location>
</feature>
<accession>A0A8W7PC95</accession>
<dbReference type="GO" id="GO:0005783">
    <property type="term" value="C:endoplasmic reticulum"/>
    <property type="evidence" value="ECO:0007669"/>
    <property type="project" value="UniProtKB-SubCell"/>
</dbReference>
<dbReference type="GO" id="GO:0005102">
    <property type="term" value="F:signaling receptor binding"/>
    <property type="evidence" value="ECO:0007669"/>
    <property type="project" value="TreeGrafter"/>
</dbReference>
<keyword evidence="3" id="KW-0677">Repeat</keyword>
<dbReference type="InterPro" id="IPR036770">
    <property type="entry name" value="Ankyrin_rpt-contain_sf"/>
</dbReference>
<keyword evidence="6" id="KW-0472">Membrane</keyword>
<name>A0A8W7PC95_ANOCL</name>
<dbReference type="SUPFAM" id="SSF48403">
    <property type="entry name" value="Ankyrin repeat"/>
    <property type="match status" value="1"/>
</dbReference>
<dbReference type="InterPro" id="IPR021832">
    <property type="entry name" value="ANKRD13"/>
</dbReference>
<dbReference type="Proteomes" id="UP000075882">
    <property type="component" value="Unassembled WGS sequence"/>
</dbReference>
<dbReference type="Gene3D" id="1.25.40.20">
    <property type="entry name" value="Ankyrin repeat-containing domain"/>
    <property type="match status" value="1"/>
</dbReference>
<organism evidence="8">
    <name type="scientific">Anopheles coluzzii</name>
    <name type="common">African malaria mosquito</name>
    <dbReference type="NCBI Taxonomy" id="1518534"/>
    <lineage>
        <taxon>Eukaryota</taxon>
        <taxon>Metazoa</taxon>
        <taxon>Ecdysozoa</taxon>
        <taxon>Arthropoda</taxon>
        <taxon>Hexapoda</taxon>
        <taxon>Insecta</taxon>
        <taxon>Pterygota</taxon>
        <taxon>Neoptera</taxon>
        <taxon>Endopterygota</taxon>
        <taxon>Diptera</taxon>
        <taxon>Nematocera</taxon>
        <taxon>Culicoidea</taxon>
        <taxon>Culicidae</taxon>
        <taxon>Anophelinae</taxon>
        <taxon>Anopheles</taxon>
    </lineage>
</organism>
<evidence type="ECO:0000256" key="1">
    <source>
        <dbReference type="ARBA" id="ARBA00004240"/>
    </source>
</evidence>
<keyword evidence="4" id="KW-0256">Endoplasmic reticulum</keyword>
<sequence>FDIWSKQIPKGENAVRGGRWHSVGQQRKKSRKNRLLRVANSACGSVKCFLSIAAQVGEIMTDSFPLHECVFNGDTRKLSLLLRTHEIAEKDKHGNTPLHLAVMLGKKVSSLLRKLKQQAREQMEQRRPNLVKALKQMGDFYMELKWDFHSWVPLISRILPSDVCKIHKSGCSIRLDTTLVDFSDMRWERGDISFIFKGDNPPKDSLTALDNECRCYQHVRHEETEMEIEDEVDILMSSDILAAQMSTKGISFTKAQSGWIFREDRRETVAGQYDSDLYTINGLTLEQRKRREHLSRDDLQKNKALMESLTKGGQGQQGGIDQNGEIYRRESLQPPPNCEVTWQDYVSAEPGQYPNLGRELVYKESSKNFKATVAMSKDFPLSVDMLLNVLEVIAPFKHFSKLREFVTLKLPSGFPVKIDIPILPTVSAKITFQKFEFRDDISPDLFVIPEDYKEDTMR</sequence>
<dbReference type="PANTHER" id="PTHR12447">
    <property type="entry name" value="ANKYRIN REPEAT DOMAIN-CONTAINING PROTEIN 13"/>
    <property type="match status" value="1"/>
</dbReference>
<dbReference type="EnsemblMetazoa" id="ACOM029348-RA">
    <property type="protein sequence ID" value="ACOM029348-PA.1"/>
    <property type="gene ID" value="ACOM029348"/>
</dbReference>
<evidence type="ECO:0000259" key="7">
    <source>
        <dbReference type="Pfam" id="PF11904"/>
    </source>
</evidence>
<keyword evidence="5" id="KW-0040">ANK repeat</keyword>
<dbReference type="VEuPathDB" id="VectorBase:ACON2_034611"/>
<evidence type="ECO:0000256" key="2">
    <source>
        <dbReference type="ARBA" id="ARBA00004308"/>
    </source>
</evidence>
<dbReference type="GO" id="GO:0006621">
    <property type="term" value="P:protein retention in ER lumen"/>
    <property type="evidence" value="ECO:0007669"/>
    <property type="project" value="TreeGrafter"/>
</dbReference>
<dbReference type="Pfam" id="PF11904">
    <property type="entry name" value="ANKRD13_C"/>
    <property type="match status" value="1"/>
</dbReference>
<proteinExistence type="predicted"/>
<evidence type="ECO:0000256" key="4">
    <source>
        <dbReference type="ARBA" id="ARBA00022824"/>
    </source>
</evidence>
<dbReference type="InterPro" id="IPR055285">
    <property type="entry name" value="ANKRD13_C"/>
</dbReference>
<dbReference type="AlphaFoldDB" id="A0A8W7PC95"/>
<protein>
    <recommendedName>
        <fullName evidence="7">Ankyrin repeat domain-containing protein</fullName>
    </recommendedName>
</protein>
<evidence type="ECO:0000256" key="3">
    <source>
        <dbReference type="ARBA" id="ARBA00022737"/>
    </source>
</evidence>
<dbReference type="PANTHER" id="PTHR12447:SF25">
    <property type="entry name" value="ANKYRIN REPEAT DOMAIN-CONTAINING PROTEIN 13C"/>
    <property type="match status" value="1"/>
</dbReference>
<evidence type="ECO:0000313" key="8">
    <source>
        <dbReference type="EnsemblMetazoa" id="ACOM029348-PA.1"/>
    </source>
</evidence>
<evidence type="ECO:0000256" key="6">
    <source>
        <dbReference type="ARBA" id="ARBA00023136"/>
    </source>
</evidence>
<reference evidence="8" key="1">
    <citation type="submission" date="2022-08" db="UniProtKB">
        <authorList>
            <consortium name="EnsemblMetazoa"/>
        </authorList>
    </citation>
    <scope>IDENTIFICATION</scope>
</reference>